<dbReference type="InterPro" id="IPR015421">
    <property type="entry name" value="PyrdxlP-dep_Trfase_major"/>
</dbReference>
<evidence type="ECO:0000256" key="1">
    <source>
        <dbReference type="ARBA" id="ARBA00001933"/>
    </source>
</evidence>
<dbReference type="Pfam" id="PF00155">
    <property type="entry name" value="Aminotran_1_2"/>
    <property type="match status" value="1"/>
</dbReference>
<evidence type="ECO:0000256" key="6">
    <source>
        <dbReference type="ARBA" id="ARBA00022898"/>
    </source>
</evidence>
<feature type="domain" description="Aminotransferase class I/classII large" evidence="7">
    <location>
        <begin position="27"/>
        <end position="390"/>
    </location>
</feature>
<evidence type="ECO:0000256" key="5">
    <source>
        <dbReference type="ARBA" id="ARBA00022679"/>
    </source>
</evidence>
<evidence type="ECO:0000313" key="9">
    <source>
        <dbReference type="Proteomes" id="UP000259273"/>
    </source>
</evidence>
<evidence type="ECO:0000256" key="4">
    <source>
        <dbReference type="ARBA" id="ARBA00022576"/>
    </source>
</evidence>
<evidence type="ECO:0000256" key="2">
    <source>
        <dbReference type="ARBA" id="ARBA00007441"/>
    </source>
</evidence>
<reference evidence="8 9" key="1">
    <citation type="journal article" date="2018" name="Nat. Biotechnol.">
        <title>A standardized bacterial taxonomy based on genome phylogeny substantially revises the tree of life.</title>
        <authorList>
            <person name="Parks D.H."/>
            <person name="Chuvochina M."/>
            <person name="Waite D.W."/>
            <person name="Rinke C."/>
            <person name="Skarshewski A."/>
            <person name="Chaumeil P.A."/>
            <person name="Hugenholtz P."/>
        </authorList>
    </citation>
    <scope>NUCLEOTIDE SEQUENCE [LARGE SCALE GENOMIC DNA]</scope>
    <source>
        <strain evidence="8">UBA9158</strain>
    </source>
</reference>
<dbReference type="SUPFAM" id="SSF53383">
    <property type="entry name" value="PLP-dependent transferases"/>
    <property type="match status" value="1"/>
</dbReference>
<dbReference type="EMBL" id="DMND01000242">
    <property type="protein sequence ID" value="HAN29594.1"/>
    <property type="molecule type" value="Genomic_DNA"/>
</dbReference>
<keyword evidence="6" id="KW-0663">Pyridoxal phosphate</keyword>
<sequence length="398" mass="42622">MLECLPQVPEDSILGLAAACRADPNPRKVDLTVGIYMNEEGLCPVFDAIRLAQDALVQEERTKAYMPPAGDPGFNSGMQQLVLGLGSPALLDGRVSSIQTPGGCGALRVGAEIINAAAPGARVWVSDPTWPVHIPLLGSVGLQFATYRYYDPASHGVNFDALVEDLKGARHGDVVLLHGCCHNPCGADLSLEQWAQIADMADHQGFLPFIDIAYQGLGDGLDADAAGLRLLVERLPEVLIAASCSKNMGLYRERTGATLFVSANPASAAALRTQAQVAARRIYSMPPAHGALLAARVLQDEALNANWRNELEAMCWRINGLRTSLVSKLEQCTGRDFGFIEREKGMFSFLGLSADQALALREQYSVYMLDSSRINVAGINGANIDYLAESVGKVLQAG</sequence>
<gene>
    <name evidence="8" type="ORF">DCP75_18080</name>
</gene>
<dbReference type="PANTHER" id="PTHR11879:SF22">
    <property type="entry name" value="ASPARTATE AMINOTRANSFERASE, MITOCHONDRIAL"/>
    <property type="match status" value="1"/>
</dbReference>
<dbReference type="GO" id="GO:0030170">
    <property type="term" value="F:pyridoxal phosphate binding"/>
    <property type="evidence" value="ECO:0007669"/>
    <property type="project" value="InterPro"/>
</dbReference>
<dbReference type="Gene3D" id="3.90.1150.10">
    <property type="entry name" value="Aspartate Aminotransferase, domain 1"/>
    <property type="match status" value="1"/>
</dbReference>
<comment type="subunit">
    <text evidence="3">Homodimer.</text>
</comment>
<evidence type="ECO:0000256" key="3">
    <source>
        <dbReference type="ARBA" id="ARBA00011738"/>
    </source>
</evidence>
<dbReference type="InterPro" id="IPR000796">
    <property type="entry name" value="Asp_trans"/>
</dbReference>
<dbReference type="NCBIfam" id="NF006719">
    <property type="entry name" value="PRK09257.1"/>
    <property type="match status" value="1"/>
</dbReference>
<dbReference type="GO" id="GO:0005829">
    <property type="term" value="C:cytosol"/>
    <property type="evidence" value="ECO:0007669"/>
    <property type="project" value="TreeGrafter"/>
</dbReference>
<dbReference type="InterPro" id="IPR015422">
    <property type="entry name" value="PyrdxlP-dep_Trfase_small"/>
</dbReference>
<evidence type="ECO:0000259" key="7">
    <source>
        <dbReference type="Pfam" id="PF00155"/>
    </source>
</evidence>
<comment type="similarity">
    <text evidence="2">Belongs to the class-I pyridoxal-phosphate-dependent aminotransferase family.</text>
</comment>
<dbReference type="STRING" id="1121937.GCA_000423125_03159"/>
<organism evidence="8 9">
    <name type="scientific">Haliea salexigens</name>
    <dbReference type="NCBI Taxonomy" id="287487"/>
    <lineage>
        <taxon>Bacteria</taxon>
        <taxon>Pseudomonadati</taxon>
        <taxon>Pseudomonadota</taxon>
        <taxon>Gammaproteobacteria</taxon>
        <taxon>Cellvibrionales</taxon>
        <taxon>Halieaceae</taxon>
        <taxon>Haliea</taxon>
    </lineage>
</organism>
<dbReference type="PRINTS" id="PR00799">
    <property type="entry name" value="TRANSAMINASE"/>
</dbReference>
<dbReference type="Proteomes" id="UP000259273">
    <property type="component" value="Unassembled WGS sequence"/>
</dbReference>
<accession>A0A3C1KTG3</accession>
<dbReference type="GO" id="GO:0042802">
    <property type="term" value="F:identical protein binding"/>
    <property type="evidence" value="ECO:0007669"/>
    <property type="project" value="TreeGrafter"/>
</dbReference>
<comment type="cofactor">
    <cofactor evidence="1">
        <name>pyridoxal 5'-phosphate</name>
        <dbReference type="ChEBI" id="CHEBI:597326"/>
    </cofactor>
</comment>
<keyword evidence="5 8" id="KW-0808">Transferase</keyword>
<dbReference type="InterPro" id="IPR004839">
    <property type="entry name" value="Aminotransferase_I/II_large"/>
</dbReference>
<dbReference type="InterPro" id="IPR015424">
    <property type="entry name" value="PyrdxlP-dep_Trfase"/>
</dbReference>
<name>A0A3C1KTG3_9GAMM</name>
<dbReference type="GO" id="GO:0033585">
    <property type="term" value="P:L-phenylalanine biosynthetic process from chorismate via phenylpyruvate"/>
    <property type="evidence" value="ECO:0007669"/>
    <property type="project" value="TreeGrafter"/>
</dbReference>
<evidence type="ECO:0000313" key="8">
    <source>
        <dbReference type="EMBL" id="HAN29594.1"/>
    </source>
</evidence>
<keyword evidence="4 8" id="KW-0032">Aminotransferase</keyword>
<dbReference type="Gene3D" id="3.40.640.10">
    <property type="entry name" value="Type I PLP-dependent aspartate aminotransferase-like (Major domain)"/>
    <property type="match status" value="1"/>
</dbReference>
<comment type="caution">
    <text evidence="8">The sequence shown here is derived from an EMBL/GenBank/DDBJ whole genome shotgun (WGS) entry which is preliminary data.</text>
</comment>
<proteinExistence type="inferred from homology"/>
<protein>
    <submittedName>
        <fullName evidence="8">Aromatic amino acid aminotransferase</fullName>
    </submittedName>
</protein>
<dbReference type="GO" id="GO:0004069">
    <property type="term" value="F:L-aspartate:2-oxoglutarate aminotransferase activity"/>
    <property type="evidence" value="ECO:0007669"/>
    <property type="project" value="TreeGrafter"/>
</dbReference>
<dbReference type="GO" id="GO:0004838">
    <property type="term" value="F:L-tyrosine-2-oxoglutarate transaminase activity"/>
    <property type="evidence" value="ECO:0007669"/>
    <property type="project" value="TreeGrafter"/>
</dbReference>
<dbReference type="AlphaFoldDB" id="A0A3C1KTG3"/>
<dbReference type="PANTHER" id="PTHR11879">
    <property type="entry name" value="ASPARTATE AMINOTRANSFERASE"/>
    <property type="match status" value="1"/>
</dbReference>
<dbReference type="CDD" id="cd00609">
    <property type="entry name" value="AAT_like"/>
    <property type="match status" value="1"/>
</dbReference>